<feature type="compositionally biased region" description="Basic residues" evidence="1">
    <location>
        <begin position="355"/>
        <end position="367"/>
    </location>
</feature>
<evidence type="ECO:0000313" key="4">
    <source>
        <dbReference type="Proteomes" id="UP000236654"/>
    </source>
</evidence>
<feature type="signal peptide" evidence="2">
    <location>
        <begin position="1"/>
        <end position="18"/>
    </location>
</feature>
<evidence type="ECO:0000256" key="2">
    <source>
        <dbReference type="SAM" id="SignalP"/>
    </source>
</evidence>
<dbReference type="Gene3D" id="2.20.110.10">
    <property type="entry name" value="Histone H3 K4-specific methyltransferase SET7/9 N-terminal domain"/>
    <property type="match status" value="3"/>
</dbReference>
<evidence type="ECO:0008006" key="5">
    <source>
        <dbReference type="Google" id="ProtNLM"/>
    </source>
</evidence>
<name>A0A2I0R4Z6_9FLAO</name>
<feature type="compositionally biased region" description="Basic and acidic residues" evidence="1">
    <location>
        <begin position="334"/>
        <end position="347"/>
    </location>
</feature>
<feature type="region of interest" description="Disordered" evidence="1">
    <location>
        <begin position="334"/>
        <end position="367"/>
    </location>
</feature>
<proteinExistence type="predicted"/>
<keyword evidence="4" id="KW-1185">Reference proteome</keyword>
<accession>A0A2I0R4Z6</accession>
<feature type="chain" id="PRO_5014161231" description="Toxin-antitoxin system YwqK family antitoxin" evidence="2">
    <location>
        <begin position="19"/>
        <end position="367"/>
    </location>
</feature>
<dbReference type="SUPFAM" id="SSF82185">
    <property type="entry name" value="Histone H3 K4-specific methyltransferase SET7/9 N-terminal domain"/>
    <property type="match status" value="2"/>
</dbReference>
<dbReference type="RefSeq" id="WP_101333661.1">
    <property type="nucleotide sequence ID" value="NZ_PJNI01000002.1"/>
</dbReference>
<evidence type="ECO:0000313" key="3">
    <source>
        <dbReference type="EMBL" id="PKR81647.1"/>
    </source>
</evidence>
<dbReference type="OrthoDB" id="659070at2"/>
<reference evidence="3 4" key="1">
    <citation type="submission" date="2017-12" db="EMBL/GenBank/DDBJ databases">
        <title>The draft genome sequence of Brumimicrobium saltpan LHR20.</title>
        <authorList>
            <person name="Do Z.-J."/>
            <person name="Luo H.-R."/>
        </authorList>
    </citation>
    <scope>NUCLEOTIDE SEQUENCE [LARGE SCALE GENOMIC DNA]</scope>
    <source>
        <strain evidence="3 4">LHR20</strain>
    </source>
</reference>
<dbReference type="EMBL" id="PJNI01000002">
    <property type="protein sequence ID" value="PKR81647.1"/>
    <property type="molecule type" value="Genomic_DNA"/>
</dbReference>
<evidence type="ECO:0000256" key="1">
    <source>
        <dbReference type="SAM" id="MobiDB-lite"/>
    </source>
</evidence>
<dbReference type="Pfam" id="PF07661">
    <property type="entry name" value="MORN_2"/>
    <property type="match status" value="3"/>
</dbReference>
<comment type="caution">
    <text evidence="3">The sequence shown here is derived from an EMBL/GenBank/DDBJ whole genome shotgun (WGS) entry which is preliminary data.</text>
</comment>
<gene>
    <name evidence="3" type="ORF">CW751_03735</name>
</gene>
<keyword evidence="2" id="KW-0732">Signal</keyword>
<dbReference type="InterPro" id="IPR011652">
    <property type="entry name" value="MORN_2"/>
</dbReference>
<dbReference type="Proteomes" id="UP000236654">
    <property type="component" value="Unassembled WGS sequence"/>
</dbReference>
<protein>
    <recommendedName>
        <fullName evidence="5">Toxin-antitoxin system YwqK family antitoxin</fullName>
    </recommendedName>
</protein>
<organism evidence="3 4">
    <name type="scientific">Brumimicrobium salinarum</name>
    <dbReference type="NCBI Taxonomy" id="2058658"/>
    <lineage>
        <taxon>Bacteria</taxon>
        <taxon>Pseudomonadati</taxon>
        <taxon>Bacteroidota</taxon>
        <taxon>Flavobacteriia</taxon>
        <taxon>Flavobacteriales</taxon>
        <taxon>Crocinitomicaceae</taxon>
        <taxon>Brumimicrobium</taxon>
    </lineage>
</organism>
<sequence>MNKVVILIFLLCIPFAHSQISKNNAFGNQRGPCFQKSLDRLGKRYASWECDEFDNIVDCNEKLESDPGSNLVLTRSSGTPFTGDCESCHMNGLRQRLVHFVNGKTDGIDTTYYQSGCPQVVRNHITGVENGTWTYYNDTSGLVAWKINYFNGEKHGESIFYRQNKVGTDFVTVKINGAERKIHYSTYENDTVKIEIYNNGKLEGIKKEYWPGSKIKREVSYKEGVFDGAYIEYGPSGNVMQERNYDEGLKDGDWKYYYNDGSLLKTESWNKDVKDGTFKTFYIQGHIQTLETYKRGMKHGRFMERFPDDKIKREAEYKRGELIEEHVFDKYGNEIRTVGEDQPHEKNEDDEMPTTKKRKWWQFWKKK</sequence>
<dbReference type="AlphaFoldDB" id="A0A2I0R4Z6"/>